<feature type="region of interest" description="Disordered" evidence="1">
    <location>
        <begin position="67"/>
        <end position="92"/>
    </location>
</feature>
<dbReference type="STRING" id="886293.Sinac_1422"/>
<dbReference type="Pfam" id="PF13473">
    <property type="entry name" value="Cupredoxin_1"/>
    <property type="match status" value="1"/>
</dbReference>
<dbReference type="OrthoDB" id="680163at2"/>
<dbReference type="SUPFAM" id="SSF49503">
    <property type="entry name" value="Cupredoxins"/>
    <property type="match status" value="1"/>
</dbReference>
<dbReference type="InterPro" id="IPR052721">
    <property type="entry name" value="ET_Amicyanin"/>
</dbReference>
<evidence type="ECO:0000256" key="1">
    <source>
        <dbReference type="SAM" id="MobiDB-lite"/>
    </source>
</evidence>
<proteinExistence type="predicted"/>
<evidence type="ECO:0000313" key="4">
    <source>
        <dbReference type="EMBL" id="AGA25804.1"/>
    </source>
</evidence>
<dbReference type="KEGG" id="saci:Sinac_1422"/>
<dbReference type="HOGENOM" id="CLU_084115_2_1_0"/>
<evidence type="ECO:0000259" key="3">
    <source>
        <dbReference type="Pfam" id="PF13473"/>
    </source>
</evidence>
<dbReference type="EMBL" id="CP003364">
    <property type="protein sequence ID" value="AGA25804.1"/>
    <property type="molecule type" value="Genomic_DNA"/>
</dbReference>
<evidence type="ECO:0000256" key="2">
    <source>
        <dbReference type="SAM" id="SignalP"/>
    </source>
</evidence>
<dbReference type="Proteomes" id="UP000010798">
    <property type="component" value="Chromosome"/>
</dbReference>
<gene>
    <name evidence="4" type="ordered locus">Sinac_1422</name>
</gene>
<accession>L0D8T1</accession>
<evidence type="ECO:0000313" key="5">
    <source>
        <dbReference type="Proteomes" id="UP000010798"/>
    </source>
</evidence>
<protein>
    <submittedName>
        <fullName evidence="4">Plastocyanin</fullName>
    </submittedName>
</protein>
<dbReference type="PANTHER" id="PTHR36507">
    <property type="entry name" value="BLL1555 PROTEIN"/>
    <property type="match status" value="1"/>
</dbReference>
<feature type="compositionally biased region" description="Basic and acidic residues" evidence="1">
    <location>
        <begin position="71"/>
        <end position="81"/>
    </location>
</feature>
<dbReference type="AlphaFoldDB" id="L0D8T1"/>
<dbReference type="RefSeq" id="WP_015244978.1">
    <property type="nucleotide sequence ID" value="NC_019892.1"/>
</dbReference>
<reference evidence="4 5" key="1">
    <citation type="submission" date="2012-02" db="EMBL/GenBank/DDBJ databases">
        <title>Complete sequence of chromosome of Singulisphaera acidiphila DSM 18658.</title>
        <authorList>
            <consortium name="US DOE Joint Genome Institute (JGI-PGF)"/>
            <person name="Lucas S."/>
            <person name="Copeland A."/>
            <person name="Lapidus A."/>
            <person name="Glavina del Rio T."/>
            <person name="Dalin E."/>
            <person name="Tice H."/>
            <person name="Bruce D."/>
            <person name="Goodwin L."/>
            <person name="Pitluck S."/>
            <person name="Peters L."/>
            <person name="Ovchinnikova G."/>
            <person name="Chertkov O."/>
            <person name="Kyrpides N."/>
            <person name="Mavromatis K."/>
            <person name="Ivanova N."/>
            <person name="Brettin T."/>
            <person name="Detter J.C."/>
            <person name="Han C."/>
            <person name="Larimer F."/>
            <person name="Land M."/>
            <person name="Hauser L."/>
            <person name="Markowitz V."/>
            <person name="Cheng J.-F."/>
            <person name="Hugenholtz P."/>
            <person name="Woyke T."/>
            <person name="Wu D."/>
            <person name="Tindall B."/>
            <person name="Pomrenke H."/>
            <person name="Brambilla E."/>
            <person name="Klenk H.-P."/>
            <person name="Eisen J.A."/>
        </authorList>
    </citation>
    <scope>NUCLEOTIDE SEQUENCE [LARGE SCALE GENOMIC DNA]</scope>
    <source>
        <strain evidence="5">ATCC BAA-1392 / DSM 18658 / VKM B-2454 / MOB10</strain>
    </source>
</reference>
<dbReference type="InterPro" id="IPR028096">
    <property type="entry name" value="EfeO_Cupredoxin"/>
</dbReference>
<dbReference type="Gene3D" id="2.60.40.420">
    <property type="entry name" value="Cupredoxins - blue copper proteins"/>
    <property type="match status" value="1"/>
</dbReference>
<dbReference type="eggNOG" id="COG3794">
    <property type="taxonomic scope" value="Bacteria"/>
</dbReference>
<dbReference type="InterPro" id="IPR008972">
    <property type="entry name" value="Cupredoxin"/>
</dbReference>
<feature type="chain" id="PRO_5003940074" evidence="2">
    <location>
        <begin position="24"/>
        <end position="124"/>
    </location>
</feature>
<feature type="signal peptide" evidence="2">
    <location>
        <begin position="1"/>
        <end position="23"/>
    </location>
</feature>
<feature type="domain" description="EfeO-type cupredoxin-like" evidence="3">
    <location>
        <begin position="31"/>
        <end position="119"/>
    </location>
</feature>
<name>L0D8T1_SINAD</name>
<keyword evidence="2" id="KW-0732">Signal</keyword>
<sequence>MKYLFLFPAACVLILVGSPRGSAAEQNGDNPSETKAITVTAKSLSFDPKKLEVHVGDTVVWTNQARTKHTATSDDEGKTFDTNEIAPGKSSKSVKFEREGEFRYHCKVHGKTMSGTIVVKARAK</sequence>
<keyword evidence="5" id="KW-1185">Reference proteome</keyword>
<organism evidence="4 5">
    <name type="scientific">Singulisphaera acidiphila (strain ATCC BAA-1392 / DSM 18658 / VKM B-2454 / MOB10)</name>
    <dbReference type="NCBI Taxonomy" id="886293"/>
    <lineage>
        <taxon>Bacteria</taxon>
        <taxon>Pseudomonadati</taxon>
        <taxon>Planctomycetota</taxon>
        <taxon>Planctomycetia</taxon>
        <taxon>Isosphaerales</taxon>
        <taxon>Isosphaeraceae</taxon>
        <taxon>Singulisphaera</taxon>
    </lineage>
</organism>
<dbReference type="PANTHER" id="PTHR36507:SF1">
    <property type="entry name" value="BLL1555 PROTEIN"/>
    <property type="match status" value="1"/>
</dbReference>